<evidence type="ECO:0000313" key="3">
    <source>
        <dbReference type="Proteomes" id="UP001589814"/>
    </source>
</evidence>
<sequence length="98" mass="10088">MSASHFGLIALLSLLAFSVRLAGLFAGRAIGESRLAFLLDELPGLIIVALVAASMATEPGIYWIAGGIALLTAWKTRNIIATMGAGMTAHAAITFMGA</sequence>
<name>A0ABV6G879_9GAMM</name>
<dbReference type="Pfam" id="PF05437">
    <property type="entry name" value="AzlD"/>
    <property type="match status" value="1"/>
</dbReference>
<dbReference type="InterPro" id="IPR008407">
    <property type="entry name" value="Brnchd-chn_aa_trnsp_AzlD"/>
</dbReference>
<reference evidence="2 3" key="1">
    <citation type="submission" date="2024-09" db="EMBL/GenBank/DDBJ databases">
        <authorList>
            <person name="Sun Q."/>
            <person name="Mori K."/>
        </authorList>
    </citation>
    <scope>NUCLEOTIDE SEQUENCE [LARGE SCALE GENOMIC DNA]</scope>
    <source>
        <strain evidence="2 3">CCM 7415</strain>
    </source>
</reference>
<dbReference type="EMBL" id="JBHLVX010000060">
    <property type="protein sequence ID" value="MFC0269454.1"/>
    <property type="molecule type" value="Genomic_DNA"/>
</dbReference>
<comment type="caution">
    <text evidence="2">The sequence shown here is derived from an EMBL/GenBank/DDBJ whole genome shotgun (WGS) entry which is preliminary data.</text>
</comment>
<dbReference type="Proteomes" id="UP001589814">
    <property type="component" value="Unassembled WGS sequence"/>
</dbReference>
<gene>
    <name evidence="2" type="ORF">ACFFHW_15910</name>
</gene>
<organism evidence="2 3">
    <name type="scientific">Kushneria aurantia</name>
    <dbReference type="NCBI Taxonomy" id="504092"/>
    <lineage>
        <taxon>Bacteria</taxon>
        <taxon>Pseudomonadati</taxon>
        <taxon>Pseudomonadota</taxon>
        <taxon>Gammaproteobacteria</taxon>
        <taxon>Oceanospirillales</taxon>
        <taxon>Halomonadaceae</taxon>
        <taxon>Kushneria</taxon>
    </lineage>
</organism>
<keyword evidence="1" id="KW-0472">Membrane</keyword>
<evidence type="ECO:0000313" key="2">
    <source>
        <dbReference type="EMBL" id="MFC0269454.1"/>
    </source>
</evidence>
<keyword evidence="3" id="KW-1185">Reference proteome</keyword>
<keyword evidence="1" id="KW-1133">Transmembrane helix</keyword>
<dbReference type="RefSeq" id="WP_019951089.1">
    <property type="nucleotide sequence ID" value="NZ_JBHLVX010000060.1"/>
</dbReference>
<feature type="transmembrane region" description="Helical" evidence="1">
    <location>
        <begin position="78"/>
        <end position="97"/>
    </location>
</feature>
<keyword evidence="1" id="KW-0812">Transmembrane</keyword>
<feature type="transmembrane region" description="Helical" evidence="1">
    <location>
        <begin position="46"/>
        <end position="71"/>
    </location>
</feature>
<protein>
    <submittedName>
        <fullName evidence="2">AzlD domain-containing protein</fullName>
    </submittedName>
</protein>
<proteinExistence type="predicted"/>
<accession>A0ABV6G879</accession>
<evidence type="ECO:0000256" key="1">
    <source>
        <dbReference type="SAM" id="Phobius"/>
    </source>
</evidence>